<comment type="subcellular location">
    <subcellularLocation>
        <location evidence="3">Cytoplasm</location>
    </subcellularLocation>
    <subcellularLocation>
        <location evidence="2">Nucleus</location>
    </subcellularLocation>
</comment>
<feature type="domain" description="Restriction of telomere capping protein 4 C-terminal" evidence="9">
    <location>
        <begin position="230"/>
        <end position="354"/>
    </location>
</feature>
<dbReference type="GO" id="GO:0005737">
    <property type="term" value="C:cytoplasm"/>
    <property type="evidence" value="ECO:0007669"/>
    <property type="project" value="UniProtKB-SubCell"/>
</dbReference>
<dbReference type="Pfam" id="PF14474">
    <property type="entry name" value="RTC4"/>
    <property type="match status" value="1"/>
</dbReference>
<evidence type="ECO:0000256" key="5">
    <source>
        <dbReference type="ARBA" id="ARBA00015162"/>
    </source>
</evidence>
<dbReference type="HOGENOM" id="CLU_650710_0_0_1"/>
<accession>G8Y264</accession>
<organism evidence="10 11">
    <name type="scientific">Pichia sorbitophila (strain ATCC MYA-4447 / BCRC 22081 / CBS 7064 / NBRC 10061 / NRRL Y-12695)</name>
    <name type="common">Hybrid yeast</name>
    <dbReference type="NCBI Taxonomy" id="559304"/>
    <lineage>
        <taxon>Eukaryota</taxon>
        <taxon>Fungi</taxon>
        <taxon>Dikarya</taxon>
        <taxon>Ascomycota</taxon>
        <taxon>Saccharomycotina</taxon>
        <taxon>Pichiomycetes</taxon>
        <taxon>Debaryomycetaceae</taxon>
        <taxon>Millerozyma</taxon>
    </lineage>
</organism>
<evidence type="ECO:0000256" key="6">
    <source>
        <dbReference type="ARBA" id="ARBA00022490"/>
    </source>
</evidence>
<reference evidence="10 11" key="1">
    <citation type="journal article" date="2012" name="G3 (Bethesda)">
        <title>Pichia sorbitophila, an interspecies yeast hybrid reveals early steps of genome resolution following polyploidization.</title>
        <authorList>
            <person name="Leh Louis V."/>
            <person name="Despons L."/>
            <person name="Friedrich A."/>
            <person name="Martin T."/>
            <person name="Durrens P."/>
            <person name="Casaregola S."/>
            <person name="Neuveglise C."/>
            <person name="Fairhead C."/>
            <person name="Marck C."/>
            <person name="Cruz J.A."/>
            <person name="Straub M.L."/>
            <person name="Kugler V."/>
            <person name="Sacerdot C."/>
            <person name="Uzunov Z."/>
            <person name="Thierry A."/>
            <person name="Weiss S."/>
            <person name="Bleykasten C."/>
            <person name="De Montigny J."/>
            <person name="Jacques N."/>
            <person name="Jung P."/>
            <person name="Lemaire M."/>
            <person name="Mallet S."/>
            <person name="Morel G."/>
            <person name="Richard G.F."/>
            <person name="Sarkar A."/>
            <person name="Savel G."/>
            <person name="Schacherer J."/>
            <person name="Seret M.L."/>
            <person name="Talla E."/>
            <person name="Samson G."/>
            <person name="Jubin C."/>
            <person name="Poulain J."/>
            <person name="Vacherie B."/>
            <person name="Barbe V."/>
            <person name="Pelletier E."/>
            <person name="Sherman D.J."/>
            <person name="Westhof E."/>
            <person name="Weissenbach J."/>
            <person name="Baret P.V."/>
            <person name="Wincker P."/>
            <person name="Gaillardin C."/>
            <person name="Dujon B."/>
            <person name="Souciet J.L."/>
        </authorList>
    </citation>
    <scope>NUCLEOTIDE SEQUENCE [LARGE SCALE GENOMIC DNA]</scope>
    <source>
        <strain evidence="11">ATCC MYA-4447 / BCRC 22081 / CBS 7064 / NBRC 10061 / NRRL Y-12695</strain>
    </source>
</reference>
<comment type="function">
    <text evidence="1">May be involved in a process influencing telomere capping.</text>
</comment>
<dbReference type="PANTHER" id="PTHR41391">
    <property type="entry name" value="RESTRICTION OF TELOMERE CAPPING PROTEIN 4"/>
    <property type="match status" value="1"/>
</dbReference>
<protein>
    <recommendedName>
        <fullName evidence="5">Restriction of telomere capping protein 4</fullName>
    </recommendedName>
</protein>
<evidence type="ECO:0000256" key="1">
    <source>
        <dbReference type="ARBA" id="ARBA00002738"/>
    </source>
</evidence>
<dbReference type="InterPro" id="IPR028094">
    <property type="entry name" value="RTC4_C"/>
</dbReference>
<dbReference type="InParanoid" id="G8Y264"/>
<name>G8Y264_PICSO</name>
<dbReference type="STRING" id="559304.G8Y264"/>
<feature type="compositionally biased region" description="Low complexity" evidence="8">
    <location>
        <begin position="408"/>
        <end position="422"/>
    </location>
</feature>
<gene>
    <name evidence="10" type="primary">Piso0_005511</name>
    <name evidence="10" type="ORF">GNLVRS01_PISO0M16292g</name>
</gene>
<dbReference type="SMART" id="SM01312">
    <property type="entry name" value="RTC4"/>
    <property type="match status" value="1"/>
</dbReference>
<feature type="region of interest" description="Disordered" evidence="8">
    <location>
        <begin position="376"/>
        <end position="422"/>
    </location>
</feature>
<dbReference type="GO" id="GO:0005634">
    <property type="term" value="C:nucleus"/>
    <property type="evidence" value="ECO:0007669"/>
    <property type="project" value="UniProtKB-SubCell"/>
</dbReference>
<proteinExistence type="inferred from homology"/>
<feature type="compositionally biased region" description="Polar residues" evidence="8">
    <location>
        <begin position="55"/>
        <end position="65"/>
    </location>
</feature>
<dbReference type="AlphaFoldDB" id="G8Y264"/>
<comment type="similarity">
    <text evidence="4">Belongs to the RTC4 family.</text>
</comment>
<evidence type="ECO:0000256" key="7">
    <source>
        <dbReference type="ARBA" id="ARBA00023242"/>
    </source>
</evidence>
<evidence type="ECO:0000313" key="10">
    <source>
        <dbReference type="EMBL" id="CCE85875.1"/>
    </source>
</evidence>
<keyword evidence="11" id="KW-1185">Reference proteome</keyword>
<evidence type="ECO:0000256" key="8">
    <source>
        <dbReference type="SAM" id="MobiDB-lite"/>
    </source>
</evidence>
<keyword evidence="6" id="KW-0963">Cytoplasm</keyword>
<feature type="compositionally biased region" description="Polar residues" evidence="8">
    <location>
        <begin position="379"/>
        <end position="390"/>
    </location>
</feature>
<feature type="compositionally biased region" description="Basic and acidic residues" evidence="8">
    <location>
        <begin position="69"/>
        <end position="98"/>
    </location>
</feature>
<evidence type="ECO:0000256" key="3">
    <source>
        <dbReference type="ARBA" id="ARBA00004496"/>
    </source>
</evidence>
<feature type="region of interest" description="Disordered" evidence="8">
    <location>
        <begin position="1"/>
        <end position="98"/>
    </location>
</feature>
<dbReference type="Proteomes" id="UP000005222">
    <property type="component" value="Chromosome M"/>
</dbReference>
<dbReference type="OrthoDB" id="128308at2759"/>
<evidence type="ECO:0000259" key="9">
    <source>
        <dbReference type="SMART" id="SM01312"/>
    </source>
</evidence>
<evidence type="ECO:0000256" key="4">
    <source>
        <dbReference type="ARBA" id="ARBA00009461"/>
    </source>
</evidence>
<dbReference type="PANTHER" id="PTHR41391:SF1">
    <property type="entry name" value="RESTRICTION OF TELOMERE CAPPING PROTEIN 4"/>
    <property type="match status" value="1"/>
</dbReference>
<dbReference type="InterPro" id="IPR039024">
    <property type="entry name" value="RTC4"/>
</dbReference>
<evidence type="ECO:0000313" key="11">
    <source>
        <dbReference type="Proteomes" id="UP000005222"/>
    </source>
</evidence>
<evidence type="ECO:0000256" key="2">
    <source>
        <dbReference type="ARBA" id="ARBA00004123"/>
    </source>
</evidence>
<keyword evidence="7" id="KW-0539">Nucleus</keyword>
<feature type="compositionally biased region" description="Basic residues" evidence="8">
    <location>
        <begin position="21"/>
        <end position="40"/>
    </location>
</feature>
<dbReference type="EMBL" id="FO082047">
    <property type="protein sequence ID" value="CCE85875.1"/>
    <property type="molecule type" value="Genomic_DNA"/>
</dbReference>
<dbReference type="eggNOG" id="ENOG502S1RG">
    <property type="taxonomic scope" value="Eukaryota"/>
</dbReference>
<sequence>MSMRSSGNQHKKSVIFDSGLTHKKDHKISKSGGSHGKRQRLQQGKQKGHKLEVINNLSDGSGTSYTRKKQTDSSKPSSDHSGDEAKDSESFRRDTFASSRDKVDRIISSLSDESSDDELIQTKNISKYDDVGKRDISEPELAKADLLASQESNGSKTAKPVFSDDSTFFLNTLSSDTEEWDPMVALQERNRSIKESIASKYENTKFDHVTRSKRALRNRVCENIEFIDEILSDFKKCLMFYDKAEMQAHFSSNETLSASDRNTIDWNSYFGGYFGFKRQLFISSVIFTLRKKELLHAAKKSPVVSFWTIDGFCTYILANELILKFIMQDFQCSLDDAKTIICDSVDYGLYVTDTVDMHDDLGFEELVTDNHTIKKATKESTGSNPAVSSHSVDDMYPSKSHKNKSDLLDQLLESSSDSSDIE</sequence>